<protein>
    <recommendedName>
        <fullName evidence="9">SUR7/PalI family-domain-containing protein</fullName>
    </recommendedName>
</protein>
<dbReference type="RefSeq" id="XP_022584114.1">
    <property type="nucleotide sequence ID" value="XM_022720975.1"/>
</dbReference>
<evidence type="ECO:0000313" key="7">
    <source>
        <dbReference type="EMBL" id="OJJ49604.1"/>
    </source>
</evidence>
<evidence type="ECO:0000256" key="3">
    <source>
        <dbReference type="ARBA" id="ARBA00022989"/>
    </source>
</evidence>
<evidence type="ECO:0000256" key="4">
    <source>
        <dbReference type="ARBA" id="ARBA00023136"/>
    </source>
</evidence>
<evidence type="ECO:0000256" key="6">
    <source>
        <dbReference type="SAM" id="Phobius"/>
    </source>
</evidence>
<comment type="subcellular location">
    <subcellularLocation>
        <location evidence="1">Membrane</location>
        <topology evidence="1">Multi-pass membrane protein</topology>
    </subcellularLocation>
</comment>
<name>A0A1L9SR67_9EURO</name>
<feature type="region of interest" description="Disordered" evidence="5">
    <location>
        <begin position="293"/>
        <end position="324"/>
    </location>
</feature>
<gene>
    <name evidence="7" type="ORF">ASPZODRAFT_109141</name>
</gene>
<dbReference type="GO" id="GO:0005886">
    <property type="term" value="C:plasma membrane"/>
    <property type="evidence" value="ECO:0007669"/>
    <property type="project" value="InterPro"/>
</dbReference>
<sequence length="324" mass="35925">MAKLPQFRKAAPRPMAGRRRSTVVWHRLIRSLLYLITWIFLLLVLIGNLSNKPVLRDTYFLKIDLSDIIPLSVPNAVLINSIARSIGLHDFYQVGLWGFCEGYDDTGITDCSKPKALYAFNPVKILLSELLAGATIALPAEITSALKIARIASEWMFGLFITATLLSFVLIFLSPFAVSARPPQTLSSDPQVNQAQHIHHRHTFVLLRSLPFTIITFLVALFTVAASIVATVMFVLFRNVFVSASEELNIKAWLGIRMMVFMWIASAFSLLAFILQFGSCCAACCGGRKARKAMKNKDSARQMREKNPPSSSPSENSGRTANAS</sequence>
<dbReference type="InterPro" id="IPR009571">
    <property type="entry name" value="SUR7/Rim9-like_fungi"/>
</dbReference>
<dbReference type="GeneID" id="34607440"/>
<accession>A0A1L9SR67</accession>
<keyword evidence="3 6" id="KW-1133">Transmembrane helix</keyword>
<keyword evidence="4 6" id="KW-0472">Membrane</keyword>
<evidence type="ECO:0000256" key="2">
    <source>
        <dbReference type="ARBA" id="ARBA00022692"/>
    </source>
</evidence>
<keyword evidence="2 6" id="KW-0812">Transmembrane</keyword>
<dbReference type="InterPro" id="IPR052413">
    <property type="entry name" value="SUR7_domain"/>
</dbReference>
<feature type="transmembrane region" description="Helical" evidence="6">
    <location>
        <begin position="125"/>
        <end position="143"/>
    </location>
</feature>
<evidence type="ECO:0008006" key="9">
    <source>
        <dbReference type="Google" id="ProtNLM"/>
    </source>
</evidence>
<dbReference type="PROSITE" id="PS01346">
    <property type="entry name" value="CLAUDIN"/>
    <property type="match status" value="1"/>
</dbReference>
<feature type="transmembrane region" description="Helical" evidence="6">
    <location>
        <begin position="155"/>
        <end position="178"/>
    </location>
</feature>
<evidence type="ECO:0000256" key="5">
    <source>
        <dbReference type="SAM" id="MobiDB-lite"/>
    </source>
</evidence>
<reference evidence="8" key="1">
    <citation type="journal article" date="2017" name="Genome Biol.">
        <title>Comparative genomics reveals high biological diversity and specific adaptations in the industrially and medically important fungal genus Aspergillus.</title>
        <authorList>
            <person name="de Vries R.P."/>
            <person name="Riley R."/>
            <person name="Wiebenga A."/>
            <person name="Aguilar-Osorio G."/>
            <person name="Amillis S."/>
            <person name="Uchima C.A."/>
            <person name="Anderluh G."/>
            <person name="Asadollahi M."/>
            <person name="Askin M."/>
            <person name="Barry K."/>
            <person name="Battaglia E."/>
            <person name="Bayram O."/>
            <person name="Benocci T."/>
            <person name="Braus-Stromeyer S.A."/>
            <person name="Caldana C."/>
            <person name="Canovas D."/>
            <person name="Cerqueira G.C."/>
            <person name="Chen F."/>
            <person name="Chen W."/>
            <person name="Choi C."/>
            <person name="Clum A."/>
            <person name="Dos Santos R.A."/>
            <person name="Damasio A.R."/>
            <person name="Diallinas G."/>
            <person name="Emri T."/>
            <person name="Fekete E."/>
            <person name="Flipphi M."/>
            <person name="Freyberg S."/>
            <person name="Gallo A."/>
            <person name="Gournas C."/>
            <person name="Habgood R."/>
            <person name="Hainaut M."/>
            <person name="Harispe M.L."/>
            <person name="Henrissat B."/>
            <person name="Hilden K.S."/>
            <person name="Hope R."/>
            <person name="Hossain A."/>
            <person name="Karabika E."/>
            <person name="Karaffa L."/>
            <person name="Karanyi Z."/>
            <person name="Krasevec N."/>
            <person name="Kuo A."/>
            <person name="Kusch H."/>
            <person name="LaButti K."/>
            <person name="Lagendijk E.L."/>
            <person name="Lapidus A."/>
            <person name="Levasseur A."/>
            <person name="Lindquist E."/>
            <person name="Lipzen A."/>
            <person name="Logrieco A.F."/>
            <person name="MacCabe A."/>
            <person name="Maekelae M.R."/>
            <person name="Malavazi I."/>
            <person name="Melin P."/>
            <person name="Meyer V."/>
            <person name="Mielnichuk N."/>
            <person name="Miskei M."/>
            <person name="Molnar A.P."/>
            <person name="Mule G."/>
            <person name="Ngan C.Y."/>
            <person name="Orejas M."/>
            <person name="Orosz E."/>
            <person name="Ouedraogo J.P."/>
            <person name="Overkamp K.M."/>
            <person name="Park H.-S."/>
            <person name="Perrone G."/>
            <person name="Piumi F."/>
            <person name="Punt P.J."/>
            <person name="Ram A.F."/>
            <person name="Ramon A."/>
            <person name="Rauscher S."/>
            <person name="Record E."/>
            <person name="Riano-Pachon D.M."/>
            <person name="Robert V."/>
            <person name="Roehrig J."/>
            <person name="Ruller R."/>
            <person name="Salamov A."/>
            <person name="Salih N.S."/>
            <person name="Samson R.A."/>
            <person name="Sandor E."/>
            <person name="Sanguinetti M."/>
            <person name="Schuetze T."/>
            <person name="Sepcic K."/>
            <person name="Shelest E."/>
            <person name="Sherlock G."/>
            <person name="Sophianopoulou V."/>
            <person name="Squina F.M."/>
            <person name="Sun H."/>
            <person name="Susca A."/>
            <person name="Todd R.B."/>
            <person name="Tsang A."/>
            <person name="Unkles S.E."/>
            <person name="van de Wiele N."/>
            <person name="van Rossen-Uffink D."/>
            <person name="Oliveira J.V."/>
            <person name="Vesth T.C."/>
            <person name="Visser J."/>
            <person name="Yu J.-H."/>
            <person name="Zhou M."/>
            <person name="Andersen M.R."/>
            <person name="Archer D.B."/>
            <person name="Baker S.E."/>
            <person name="Benoit I."/>
            <person name="Brakhage A.A."/>
            <person name="Braus G.H."/>
            <person name="Fischer R."/>
            <person name="Frisvad J.C."/>
            <person name="Goldman G.H."/>
            <person name="Houbraken J."/>
            <person name="Oakley B."/>
            <person name="Pocsi I."/>
            <person name="Scazzocchio C."/>
            <person name="Seiboth B."/>
            <person name="vanKuyk P.A."/>
            <person name="Wortman J."/>
            <person name="Dyer P.S."/>
            <person name="Grigoriev I.V."/>
        </authorList>
    </citation>
    <scope>NUCLEOTIDE SEQUENCE [LARGE SCALE GENOMIC DNA]</scope>
    <source>
        <strain evidence="8">CBS 506.65</strain>
    </source>
</reference>
<feature type="transmembrane region" description="Helical" evidence="6">
    <location>
        <begin position="214"/>
        <end position="237"/>
    </location>
</feature>
<keyword evidence="8" id="KW-1185">Reference proteome</keyword>
<feature type="compositionally biased region" description="Basic and acidic residues" evidence="5">
    <location>
        <begin position="295"/>
        <end position="307"/>
    </location>
</feature>
<dbReference type="Pfam" id="PF06687">
    <property type="entry name" value="SUR7"/>
    <property type="match status" value="1"/>
</dbReference>
<dbReference type="PANTHER" id="PTHR28019">
    <property type="entry name" value="CELL MEMBRANE PROTEIN YLR413W-RELATED"/>
    <property type="match status" value="1"/>
</dbReference>
<dbReference type="OrthoDB" id="2327445at2759"/>
<evidence type="ECO:0000313" key="8">
    <source>
        <dbReference type="Proteomes" id="UP000184188"/>
    </source>
</evidence>
<feature type="compositionally biased region" description="Polar residues" evidence="5">
    <location>
        <begin position="315"/>
        <end position="324"/>
    </location>
</feature>
<dbReference type="GO" id="GO:0031505">
    <property type="term" value="P:fungal-type cell wall organization"/>
    <property type="evidence" value="ECO:0007669"/>
    <property type="project" value="TreeGrafter"/>
</dbReference>
<feature type="transmembrane region" description="Helical" evidence="6">
    <location>
        <begin position="28"/>
        <end position="49"/>
    </location>
</feature>
<dbReference type="GO" id="GO:0051285">
    <property type="term" value="C:cell cortex of cell tip"/>
    <property type="evidence" value="ECO:0007669"/>
    <property type="project" value="TreeGrafter"/>
</dbReference>
<dbReference type="AlphaFoldDB" id="A0A1L9SR67"/>
<evidence type="ECO:0000256" key="1">
    <source>
        <dbReference type="ARBA" id="ARBA00004141"/>
    </source>
</evidence>
<organism evidence="7 8">
    <name type="scientific">Penicilliopsis zonata CBS 506.65</name>
    <dbReference type="NCBI Taxonomy" id="1073090"/>
    <lineage>
        <taxon>Eukaryota</taxon>
        <taxon>Fungi</taxon>
        <taxon>Dikarya</taxon>
        <taxon>Ascomycota</taxon>
        <taxon>Pezizomycotina</taxon>
        <taxon>Eurotiomycetes</taxon>
        <taxon>Eurotiomycetidae</taxon>
        <taxon>Eurotiales</taxon>
        <taxon>Aspergillaceae</taxon>
        <taxon>Penicilliopsis</taxon>
    </lineage>
</organism>
<proteinExistence type="predicted"/>
<dbReference type="EMBL" id="KV878337">
    <property type="protein sequence ID" value="OJJ49604.1"/>
    <property type="molecule type" value="Genomic_DNA"/>
</dbReference>
<dbReference type="InterPro" id="IPR017974">
    <property type="entry name" value="Claudin_CS"/>
</dbReference>
<feature type="transmembrane region" description="Helical" evidence="6">
    <location>
        <begin position="258"/>
        <end position="278"/>
    </location>
</feature>
<dbReference type="PANTHER" id="PTHR28019:SF2">
    <property type="entry name" value="CELL MEMBRANE PROTEIN YLR413W-RELATED"/>
    <property type="match status" value="1"/>
</dbReference>
<dbReference type="Proteomes" id="UP000184188">
    <property type="component" value="Unassembled WGS sequence"/>
</dbReference>
<dbReference type="VEuPathDB" id="FungiDB:ASPZODRAFT_109141"/>
<dbReference type="STRING" id="1073090.A0A1L9SR67"/>